<comment type="catalytic activity">
    <reaction evidence="1">
        <text>Hydrolysis of terminal, non-reducing beta-D-glucosyl residues with release of beta-D-glucose.</text>
        <dbReference type="EC" id="3.2.1.21"/>
    </reaction>
</comment>
<sequence>MKLTHLFFLTLIFSTGALFGQQKKAVSAADQKMNAFITKLMLRMTVDEKIGQLNLLTGGEATTGSVVSNDVESKIKKGQVGGMFSFTTPQKIRKAQEIAVNQSRLKIPIIFGQDVIHGYKTTFPIPLALSSTWDLSLIEKTARIAAVEATADGLNWTFSPMVDISRDPRWGRISEGSGEDTYLGSQIAKAMVKGYQGDDLSKYNTMMACVKHFALYGAAEAGRDYNTTDMSLHRMYNEYLPPYKAAIDAGAGSVMTSFNDINGVPATANKWLMTDVLRKQWGFKGFVVTDYTAVNELIDHGLGDLQTVSALSLNAGVEMDMVGEGFLTTLKKSLQEGKVKQAQIDQACRLVLEAKYKLGLFEDPFRYCDEERAKTEILKPSHLQFAREAATQSFVLLKNENQTLPLKKSGSVALIGPLANTGANMPGTWSVNSDLANTASLLDGMKATLGSDVKILHSLGANLLADAEYQTRATMFGRDIPRDNRPEAEIIKEAIDLAKKADVIVAALGEASEMTGEASSRTDLNIPDTQKRLLKELLKTGKPVVLVLFTGRPLTLTWEQENVPAILNVWFGGTEAAKAITDVLFGDVNPSGKLTATFPQNVGQIPLYYSHKNTGRPLPEGKWFSKFRSNYLDVTNEPLYPFGYGLSYTTFEYSDIKLSKSSFKAGESITASVTVKNTGMREGKEVVQLYTQDLVGSITRPLKELKGFQKISLNPGESKIVTFKITEEDLKFYNATLKYLAEPGEFKVFIGGNSRDTKEAGFSLAR</sequence>
<dbReference type="Gene3D" id="3.20.20.300">
    <property type="entry name" value="Glycoside hydrolase, family 3, N-terminal domain"/>
    <property type="match status" value="1"/>
</dbReference>
<dbReference type="Pfam" id="PF00933">
    <property type="entry name" value="Glyco_hydro_3"/>
    <property type="match status" value="1"/>
</dbReference>
<evidence type="ECO:0000256" key="2">
    <source>
        <dbReference type="ARBA" id="ARBA00004418"/>
    </source>
</evidence>
<dbReference type="PRINTS" id="PR00133">
    <property type="entry name" value="GLHYDRLASE3"/>
</dbReference>
<dbReference type="EC" id="3.2.1.21" evidence="4"/>
<dbReference type="PANTHER" id="PTHR42715">
    <property type="entry name" value="BETA-GLUCOSIDASE"/>
    <property type="match status" value="1"/>
</dbReference>
<keyword evidence="8" id="KW-0119">Carbohydrate metabolism</keyword>
<dbReference type="InterPro" id="IPR001764">
    <property type="entry name" value="Glyco_hydro_3_N"/>
</dbReference>
<dbReference type="AlphaFoldDB" id="A0A4R0NSR2"/>
<evidence type="ECO:0000256" key="8">
    <source>
        <dbReference type="ARBA" id="ARBA00023277"/>
    </source>
</evidence>
<evidence type="ECO:0000256" key="1">
    <source>
        <dbReference type="ARBA" id="ARBA00000448"/>
    </source>
</evidence>
<evidence type="ECO:0000313" key="14">
    <source>
        <dbReference type="Proteomes" id="UP000293347"/>
    </source>
</evidence>
<dbReference type="PANTHER" id="PTHR42715:SF10">
    <property type="entry name" value="BETA-GLUCOSIDASE"/>
    <property type="match status" value="1"/>
</dbReference>
<keyword evidence="9 11" id="KW-0326">Glycosidase</keyword>
<dbReference type="RefSeq" id="WP_131592007.1">
    <property type="nucleotide sequence ID" value="NZ_SJSL01000001.1"/>
</dbReference>
<keyword evidence="5" id="KW-0732">Signal</keyword>
<evidence type="ECO:0000256" key="9">
    <source>
        <dbReference type="ARBA" id="ARBA00023295"/>
    </source>
</evidence>
<dbReference type="Gene3D" id="2.60.40.10">
    <property type="entry name" value="Immunoglobulins"/>
    <property type="match status" value="1"/>
</dbReference>
<evidence type="ECO:0000256" key="10">
    <source>
        <dbReference type="ARBA" id="ARBA00067498"/>
    </source>
</evidence>
<organism evidence="13 14">
    <name type="scientific">Pedobacter psychroterrae</name>
    <dbReference type="NCBI Taxonomy" id="2530453"/>
    <lineage>
        <taxon>Bacteria</taxon>
        <taxon>Pseudomonadati</taxon>
        <taxon>Bacteroidota</taxon>
        <taxon>Sphingobacteriia</taxon>
        <taxon>Sphingobacteriales</taxon>
        <taxon>Sphingobacteriaceae</taxon>
        <taxon>Pedobacter</taxon>
    </lineage>
</organism>
<dbReference type="EMBL" id="SJSL01000001">
    <property type="protein sequence ID" value="TCD02455.1"/>
    <property type="molecule type" value="Genomic_DNA"/>
</dbReference>
<evidence type="ECO:0000259" key="12">
    <source>
        <dbReference type="SMART" id="SM01217"/>
    </source>
</evidence>
<dbReference type="Proteomes" id="UP000293347">
    <property type="component" value="Unassembled WGS sequence"/>
</dbReference>
<keyword evidence="7 11" id="KW-0378">Hydrolase</keyword>
<dbReference type="InterPro" id="IPR019800">
    <property type="entry name" value="Glyco_hydro_3_AS"/>
</dbReference>
<dbReference type="InterPro" id="IPR036881">
    <property type="entry name" value="Glyco_hydro_3_C_sf"/>
</dbReference>
<proteinExistence type="inferred from homology"/>
<evidence type="ECO:0000256" key="5">
    <source>
        <dbReference type="ARBA" id="ARBA00022729"/>
    </source>
</evidence>
<dbReference type="InterPro" id="IPR036962">
    <property type="entry name" value="Glyco_hydro_3_N_sf"/>
</dbReference>
<comment type="caution">
    <text evidence="13">The sequence shown here is derived from an EMBL/GenBank/DDBJ whole genome shotgun (WGS) entry which is preliminary data.</text>
</comment>
<dbReference type="FunFam" id="2.60.40.10:FF:000495">
    <property type="entry name" value="Periplasmic beta-glucosidase"/>
    <property type="match status" value="1"/>
</dbReference>
<dbReference type="SMART" id="SM01217">
    <property type="entry name" value="Fn3_like"/>
    <property type="match status" value="1"/>
</dbReference>
<dbReference type="Gene3D" id="3.40.50.1700">
    <property type="entry name" value="Glycoside hydrolase family 3 C-terminal domain"/>
    <property type="match status" value="1"/>
</dbReference>
<dbReference type="GO" id="GO:0042597">
    <property type="term" value="C:periplasmic space"/>
    <property type="evidence" value="ECO:0007669"/>
    <property type="project" value="UniProtKB-SubCell"/>
</dbReference>
<dbReference type="SUPFAM" id="SSF51445">
    <property type="entry name" value="(Trans)glycosidases"/>
    <property type="match status" value="1"/>
</dbReference>
<dbReference type="GO" id="GO:0008422">
    <property type="term" value="F:beta-glucosidase activity"/>
    <property type="evidence" value="ECO:0007669"/>
    <property type="project" value="UniProtKB-EC"/>
</dbReference>
<dbReference type="InterPro" id="IPR013783">
    <property type="entry name" value="Ig-like_fold"/>
</dbReference>
<dbReference type="FunFam" id="3.20.20.300:FF:000005">
    <property type="entry name" value="Periplasmic beta-glucosidase"/>
    <property type="match status" value="1"/>
</dbReference>
<dbReference type="PROSITE" id="PS00775">
    <property type="entry name" value="GLYCOSYL_HYDROL_F3"/>
    <property type="match status" value="1"/>
</dbReference>
<dbReference type="GO" id="GO:0005975">
    <property type="term" value="P:carbohydrate metabolic process"/>
    <property type="evidence" value="ECO:0007669"/>
    <property type="project" value="InterPro"/>
</dbReference>
<dbReference type="SUPFAM" id="SSF52279">
    <property type="entry name" value="Beta-D-glucan exohydrolase, C-terminal domain"/>
    <property type="match status" value="1"/>
</dbReference>
<evidence type="ECO:0000256" key="11">
    <source>
        <dbReference type="RuleBase" id="RU361161"/>
    </source>
</evidence>
<gene>
    <name evidence="13" type="primary">bglX</name>
    <name evidence="13" type="ORF">EZ437_00240</name>
</gene>
<feature type="domain" description="Fibronectin type III-like" evidence="12">
    <location>
        <begin position="685"/>
        <end position="754"/>
    </location>
</feature>
<dbReference type="NCBIfam" id="NF011678">
    <property type="entry name" value="PRK15098.1"/>
    <property type="match status" value="1"/>
</dbReference>
<dbReference type="FunFam" id="3.40.50.1700:FF:000004">
    <property type="entry name" value="Periplasmic beta-glucosidase"/>
    <property type="match status" value="1"/>
</dbReference>
<dbReference type="Pfam" id="PF01915">
    <property type="entry name" value="Glyco_hydro_3_C"/>
    <property type="match status" value="1"/>
</dbReference>
<comment type="subcellular location">
    <subcellularLocation>
        <location evidence="2">Periplasm</location>
    </subcellularLocation>
</comment>
<dbReference type="InterPro" id="IPR050288">
    <property type="entry name" value="Cellulose_deg_GH3"/>
</dbReference>
<reference evidence="13 14" key="1">
    <citation type="submission" date="2019-02" db="EMBL/GenBank/DDBJ databases">
        <title>Pedobacter sp. RP-1-14 sp. nov., isolated from Arctic soil.</title>
        <authorList>
            <person name="Dahal R.H."/>
        </authorList>
    </citation>
    <scope>NUCLEOTIDE SEQUENCE [LARGE SCALE GENOMIC DNA]</scope>
    <source>
        <strain evidence="13 14">RP-1-14</strain>
    </source>
</reference>
<comment type="similarity">
    <text evidence="3 11">Belongs to the glycosyl hydrolase 3 family.</text>
</comment>
<dbReference type="Pfam" id="PF14310">
    <property type="entry name" value="Fn3-like"/>
    <property type="match status" value="1"/>
</dbReference>
<evidence type="ECO:0000256" key="3">
    <source>
        <dbReference type="ARBA" id="ARBA00005336"/>
    </source>
</evidence>
<protein>
    <recommendedName>
        <fullName evidence="10">Periplasmic beta-glucosidase</fullName>
        <ecNumber evidence="4">3.2.1.21</ecNumber>
    </recommendedName>
</protein>
<evidence type="ECO:0000256" key="6">
    <source>
        <dbReference type="ARBA" id="ARBA00022764"/>
    </source>
</evidence>
<dbReference type="OrthoDB" id="9758670at2"/>
<name>A0A4R0NSR2_9SPHI</name>
<evidence type="ECO:0000256" key="7">
    <source>
        <dbReference type="ARBA" id="ARBA00022801"/>
    </source>
</evidence>
<evidence type="ECO:0000313" key="13">
    <source>
        <dbReference type="EMBL" id="TCD02455.1"/>
    </source>
</evidence>
<dbReference type="InterPro" id="IPR017853">
    <property type="entry name" value="GH"/>
</dbReference>
<accession>A0A4R0NSR2</accession>
<keyword evidence="6" id="KW-0574">Periplasm</keyword>
<evidence type="ECO:0000256" key="4">
    <source>
        <dbReference type="ARBA" id="ARBA00012744"/>
    </source>
</evidence>
<dbReference type="InterPro" id="IPR026891">
    <property type="entry name" value="Fn3-like"/>
</dbReference>
<keyword evidence="14" id="KW-1185">Reference proteome</keyword>
<dbReference type="InterPro" id="IPR002772">
    <property type="entry name" value="Glyco_hydro_3_C"/>
</dbReference>